<dbReference type="AlphaFoldDB" id="A0A2S6IEE6"/>
<dbReference type="OrthoDB" id="9981987at2"/>
<keyword evidence="1" id="KW-0812">Transmembrane</keyword>
<organism evidence="2 3">
    <name type="scientific">Nonlabens xylanidelens</name>
    <dbReference type="NCBI Taxonomy" id="191564"/>
    <lineage>
        <taxon>Bacteria</taxon>
        <taxon>Pseudomonadati</taxon>
        <taxon>Bacteroidota</taxon>
        <taxon>Flavobacteriia</taxon>
        <taxon>Flavobacteriales</taxon>
        <taxon>Flavobacteriaceae</taxon>
        <taxon>Nonlabens</taxon>
    </lineage>
</organism>
<dbReference type="RefSeq" id="WP_146080451.1">
    <property type="nucleotide sequence ID" value="NZ_MQVW01000002.1"/>
</dbReference>
<evidence type="ECO:0000256" key="1">
    <source>
        <dbReference type="SAM" id="Phobius"/>
    </source>
</evidence>
<sequence length="180" mass="20808">MNSFDKFLHKIGIISFFTIELPISAYDFARKLGEMTLYSEIGWFTDLEDLFSSDYRRYKGLVVNSHFRIKHKAAFLDFGKHTAIGTGYVIETEEGIKITVKVNSFKIAIFIYMIMASLYCIIVLLSMIFSVITDSAIALIILPFIILFASIAIVLPFILLRNSTRRMHDFYQGQFYYFAQ</sequence>
<feature type="transmembrane region" description="Helical" evidence="1">
    <location>
        <begin position="135"/>
        <end position="160"/>
    </location>
</feature>
<proteinExistence type="predicted"/>
<comment type="caution">
    <text evidence="2">The sequence shown here is derived from an EMBL/GenBank/DDBJ whole genome shotgun (WGS) entry which is preliminary data.</text>
</comment>
<accession>A0A2S6IEE6</accession>
<keyword evidence="3" id="KW-1185">Reference proteome</keyword>
<dbReference type="EMBL" id="PTJE01000010">
    <property type="protein sequence ID" value="PPK92567.1"/>
    <property type="molecule type" value="Genomic_DNA"/>
</dbReference>
<name>A0A2S6IEE6_9FLAO</name>
<keyword evidence="1" id="KW-1133">Transmembrane helix</keyword>
<evidence type="ECO:0000313" key="2">
    <source>
        <dbReference type="EMBL" id="PPK92567.1"/>
    </source>
</evidence>
<feature type="transmembrane region" description="Helical" evidence="1">
    <location>
        <begin position="107"/>
        <end position="129"/>
    </location>
</feature>
<reference evidence="2 3" key="1">
    <citation type="submission" date="2018-02" db="EMBL/GenBank/DDBJ databases">
        <title>Genomic Encyclopedia of Archaeal and Bacterial Type Strains, Phase II (KMG-II): from individual species to whole genera.</title>
        <authorList>
            <person name="Goeker M."/>
        </authorList>
    </citation>
    <scope>NUCLEOTIDE SEQUENCE [LARGE SCALE GENOMIC DNA]</scope>
    <source>
        <strain evidence="2 3">DSM 16809</strain>
    </source>
</reference>
<evidence type="ECO:0000313" key="3">
    <source>
        <dbReference type="Proteomes" id="UP000239002"/>
    </source>
</evidence>
<keyword evidence="1" id="KW-0472">Membrane</keyword>
<protein>
    <submittedName>
        <fullName evidence="2">Uncharacterized protein</fullName>
    </submittedName>
</protein>
<dbReference type="Proteomes" id="UP000239002">
    <property type="component" value="Unassembled WGS sequence"/>
</dbReference>
<gene>
    <name evidence="2" type="ORF">LY01_02968</name>
</gene>